<evidence type="ECO:0008006" key="3">
    <source>
        <dbReference type="Google" id="ProtNLM"/>
    </source>
</evidence>
<gene>
    <name evidence="1" type="ORF">Mal33_52010</name>
</gene>
<accession>A0A518J1F5</accession>
<evidence type="ECO:0000313" key="1">
    <source>
        <dbReference type="EMBL" id="QDV59173.1"/>
    </source>
</evidence>
<name>A0A518J1F5_9BACT</name>
<dbReference type="InterPro" id="IPR036567">
    <property type="entry name" value="RHF-like"/>
</dbReference>
<dbReference type="OrthoDB" id="282328at2"/>
<dbReference type="SUPFAM" id="SSF69754">
    <property type="entry name" value="Ribosome binding protein Y (YfiA homologue)"/>
    <property type="match status" value="1"/>
</dbReference>
<dbReference type="InterPro" id="IPR003489">
    <property type="entry name" value="RHF/RaiA"/>
</dbReference>
<dbReference type="EMBL" id="CP036318">
    <property type="protein sequence ID" value="QDV59173.1"/>
    <property type="molecule type" value="Genomic_DNA"/>
</dbReference>
<keyword evidence="2" id="KW-1185">Reference proteome</keyword>
<dbReference type="Proteomes" id="UP000316770">
    <property type="component" value="Chromosome"/>
</dbReference>
<dbReference type="Gene3D" id="3.30.160.100">
    <property type="entry name" value="Ribosome hibernation promotion factor-like"/>
    <property type="match status" value="1"/>
</dbReference>
<protein>
    <recommendedName>
        <fullName evidence="3">Sigma 54 modulation protein / S30EA ribosomal protein</fullName>
    </recommendedName>
</protein>
<proteinExistence type="predicted"/>
<reference evidence="1 2" key="1">
    <citation type="submission" date="2019-02" db="EMBL/GenBank/DDBJ databases">
        <title>Deep-cultivation of Planctomycetes and their phenomic and genomic characterization uncovers novel biology.</title>
        <authorList>
            <person name="Wiegand S."/>
            <person name="Jogler M."/>
            <person name="Boedeker C."/>
            <person name="Pinto D."/>
            <person name="Vollmers J."/>
            <person name="Rivas-Marin E."/>
            <person name="Kohn T."/>
            <person name="Peeters S.H."/>
            <person name="Heuer A."/>
            <person name="Rast P."/>
            <person name="Oberbeckmann S."/>
            <person name="Bunk B."/>
            <person name="Jeske O."/>
            <person name="Meyerdierks A."/>
            <person name="Storesund J.E."/>
            <person name="Kallscheuer N."/>
            <person name="Luecker S."/>
            <person name="Lage O.M."/>
            <person name="Pohl T."/>
            <person name="Merkel B.J."/>
            <person name="Hornburger P."/>
            <person name="Mueller R.-W."/>
            <person name="Bruemmer F."/>
            <person name="Labrenz M."/>
            <person name="Spormann A.M."/>
            <person name="Op den Camp H."/>
            <person name="Overmann J."/>
            <person name="Amann R."/>
            <person name="Jetten M.S.M."/>
            <person name="Mascher T."/>
            <person name="Medema M.H."/>
            <person name="Devos D.P."/>
            <person name="Kaster A.-K."/>
            <person name="Ovreas L."/>
            <person name="Rohde M."/>
            <person name="Galperin M.Y."/>
            <person name="Jogler C."/>
        </authorList>
    </citation>
    <scope>NUCLEOTIDE SEQUENCE [LARGE SCALE GENOMIC DNA]</scope>
    <source>
        <strain evidence="1 2">Mal33</strain>
    </source>
</reference>
<dbReference type="RefSeq" id="WP_145121075.1">
    <property type="nucleotide sequence ID" value="NZ_CP036292.1"/>
</dbReference>
<dbReference type="AlphaFoldDB" id="A0A518J1F5"/>
<evidence type="ECO:0000313" key="2">
    <source>
        <dbReference type="Proteomes" id="UP000316770"/>
    </source>
</evidence>
<dbReference type="Pfam" id="PF02482">
    <property type="entry name" value="Ribosomal_S30AE"/>
    <property type="match status" value="1"/>
</dbReference>
<sequence length="99" mass="11193">MPMQIHLVDESSNAELADYLRNRIASAVGSLKHPLEYVEVELRDDPAQPDRMRVCDIDMKLFPRGWIYVNARSDDFHNAIDLAVARAGEVIKRTVVGEA</sequence>
<organism evidence="1 2">
    <name type="scientific">Rosistilla oblonga</name>
    <dbReference type="NCBI Taxonomy" id="2527990"/>
    <lineage>
        <taxon>Bacteria</taxon>
        <taxon>Pseudomonadati</taxon>
        <taxon>Planctomycetota</taxon>
        <taxon>Planctomycetia</taxon>
        <taxon>Pirellulales</taxon>
        <taxon>Pirellulaceae</taxon>
        <taxon>Rosistilla</taxon>
    </lineage>
</organism>